<accession>A0A099JNT9</accession>
<dbReference type="InterPro" id="IPR009057">
    <property type="entry name" value="Homeodomain-like_sf"/>
</dbReference>
<dbReference type="PROSITE" id="PS51071">
    <property type="entry name" value="HTH_RPIR"/>
    <property type="match status" value="1"/>
</dbReference>
<dbReference type="Gene3D" id="1.10.10.10">
    <property type="entry name" value="Winged helix-like DNA-binding domain superfamily/Winged helix DNA-binding domain"/>
    <property type="match status" value="1"/>
</dbReference>
<dbReference type="AlphaFoldDB" id="A0A099JNT9"/>
<dbReference type="PROSITE" id="PS51464">
    <property type="entry name" value="SIS"/>
    <property type="match status" value="1"/>
</dbReference>
<dbReference type="Pfam" id="PF01380">
    <property type="entry name" value="SIS"/>
    <property type="match status" value="1"/>
</dbReference>
<evidence type="ECO:0000313" key="9">
    <source>
        <dbReference type="Proteomes" id="UP000561726"/>
    </source>
</evidence>
<dbReference type="InterPro" id="IPR046348">
    <property type="entry name" value="SIS_dom_sf"/>
</dbReference>
<dbReference type="SUPFAM" id="SSF46689">
    <property type="entry name" value="Homeodomain-like"/>
    <property type="match status" value="1"/>
</dbReference>
<dbReference type="Proteomes" id="UP000561726">
    <property type="component" value="Unassembled WGS sequence"/>
</dbReference>
<gene>
    <name evidence="7" type="ORF">BJ997_003842</name>
    <name evidence="6" type="ORF">GY21_06055</name>
</gene>
<dbReference type="Pfam" id="PF01418">
    <property type="entry name" value="HTH_6"/>
    <property type="match status" value="1"/>
</dbReference>
<comment type="caution">
    <text evidence="6">The sequence shown here is derived from an EMBL/GenBank/DDBJ whole genome shotgun (WGS) entry which is preliminary data.</text>
</comment>
<evidence type="ECO:0000313" key="7">
    <source>
        <dbReference type="EMBL" id="MBB5643294.1"/>
    </source>
</evidence>
<keyword evidence="2 7" id="KW-0238">DNA-binding</keyword>
<dbReference type="PANTHER" id="PTHR30514:SF1">
    <property type="entry name" value="HTH-TYPE TRANSCRIPTIONAL REGULATOR HEXR-RELATED"/>
    <property type="match status" value="1"/>
</dbReference>
<reference evidence="6 8" key="1">
    <citation type="submission" date="2014-08" db="EMBL/GenBank/DDBJ databases">
        <authorList>
            <person name="Sisinthy S."/>
        </authorList>
    </citation>
    <scope>NUCLEOTIDE SEQUENCE [LARGE SCALE GENOMIC DNA]</scope>
    <source>
        <strain evidence="6 8">RuG17</strain>
    </source>
</reference>
<evidence type="ECO:0000256" key="2">
    <source>
        <dbReference type="ARBA" id="ARBA00023125"/>
    </source>
</evidence>
<dbReference type="RefSeq" id="WP_035835810.1">
    <property type="nucleotide sequence ID" value="NZ_JACHBQ010000001.1"/>
</dbReference>
<evidence type="ECO:0000313" key="6">
    <source>
        <dbReference type="EMBL" id="KGJ79093.1"/>
    </source>
</evidence>
<dbReference type="GO" id="GO:0003700">
    <property type="term" value="F:DNA-binding transcription factor activity"/>
    <property type="evidence" value="ECO:0007669"/>
    <property type="project" value="InterPro"/>
</dbReference>
<dbReference type="InterPro" id="IPR036388">
    <property type="entry name" value="WH-like_DNA-bd_sf"/>
</dbReference>
<keyword evidence="3" id="KW-0804">Transcription</keyword>
<evidence type="ECO:0000259" key="4">
    <source>
        <dbReference type="PROSITE" id="PS51071"/>
    </source>
</evidence>
<dbReference type="EMBL" id="JACHBQ010000001">
    <property type="protein sequence ID" value="MBB5643294.1"/>
    <property type="molecule type" value="Genomic_DNA"/>
</dbReference>
<keyword evidence="8" id="KW-1185">Reference proteome</keyword>
<dbReference type="InterPro" id="IPR047640">
    <property type="entry name" value="RpiR-like"/>
</dbReference>
<dbReference type="Proteomes" id="UP000029864">
    <property type="component" value="Unassembled WGS sequence"/>
</dbReference>
<evidence type="ECO:0000259" key="5">
    <source>
        <dbReference type="PROSITE" id="PS51464"/>
    </source>
</evidence>
<evidence type="ECO:0000313" key="8">
    <source>
        <dbReference type="Proteomes" id="UP000029864"/>
    </source>
</evidence>
<dbReference type="InterPro" id="IPR000281">
    <property type="entry name" value="HTH_RpiR"/>
</dbReference>
<proteinExistence type="predicted"/>
<protein>
    <submittedName>
        <fullName evidence="6 7">RpiR family transcriptional regulator</fullName>
    </submittedName>
</protein>
<dbReference type="GO" id="GO:1901135">
    <property type="term" value="P:carbohydrate derivative metabolic process"/>
    <property type="evidence" value="ECO:0007669"/>
    <property type="project" value="InterPro"/>
</dbReference>
<feature type="domain" description="HTH rpiR-type" evidence="4">
    <location>
        <begin position="1"/>
        <end position="77"/>
    </location>
</feature>
<dbReference type="OrthoDB" id="370421at2"/>
<dbReference type="PANTHER" id="PTHR30514">
    <property type="entry name" value="GLUCOKINASE"/>
    <property type="match status" value="1"/>
</dbReference>
<dbReference type="GO" id="GO:0003677">
    <property type="term" value="F:DNA binding"/>
    <property type="evidence" value="ECO:0007669"/>
    <property type="project" value="UniProtKB-KW"/>
</dbReference>
<keyword evidence="1" id="KW-0805">Transcription regulation</keyword>
<dbReference type="Gene3D" id="3.40.50.10490">
    <property type="entry name" value="Glucose-6-phosphate isomerase like protein, domain 1"/>
    <property type="match status" value="1"/>
</dbReference>
<evidence type="ECO:0000256" key="1">
    <source>
        <dbReference type="ARBA" id="ARBA00023015"/>
    </source>
</evidence>
<dbReference type="eggNOG" id="COG1737">
    <property type="taxonomic scope" value="Bacteria"/>
</dbReference>
<organism evidence="6 8">
    <name type="scientific">Cryobacterium roopkundense</name>
    <dbReference type="NCBI Taxonomy" id="1001240"/>
    <lineage>
        <taxon>Bacteria</taxon>
        <taxon>Bacillati</taxon>
        <taxon>Actinomycetota</taxon>
        <taxon>Actinomycetes</taxon>
        <taxon>Micrococcales</taxon>
        <taxon>Microbacteriaceae</taxon>
        <taxon>Cryobacterium</taxon>
    </lineage>
</organism>
<feature type="domain" description="SIS" evidence="5">
    <location>
        <begin position="127"/>
        <end position="267"/>
    </location>
</feature>
<dbReference type="EMBL" id="JPXF01000018">
    <property type="protein sequence ID" value="KGJ79093.1"/>
    <property type="molecule type" value="Genomic_DNA"/>
</dbReference>
<dbReference type="InterPro" id="IPR035472">
    <property type="entry name" value="RpiR-like_SIS"/>
</dbReference>
<dbReference type="STRING" id="1001240.GY21_06055"/>
<dbReference type="GO" id="GO:0097367">
    <property type="term" value="F:carbohydrate derivative binding"/>
    <property type="evidence" value="ECO:0007669"/>
    <property type="project" value="InterPro"/>
</dbReference>
<name>A0A099JNT9_9MICO</name>
<sequence>MSIQSTIHSMLPSMSPSIRRVADAILADPAVVLRQTISELAVTCSTSEPSVVRFCRTVGLTGYVQLRLELATEIGREAANAPGARRFGEDFGRGDSLADAVAKVRFTETMGIEETLDSLDMTVLDEVARTLDEASRILIYGVGAGAIVADDLRYKLFRIRRMAYSFDSAHEALIGASLMGQADVAIAFSHSGRTTETLEFLSKAREAGGTTIAVTNARSSPLTVQADHSLFTVVRETAFRSGAMASRIAQLALVDCMFVAVAQRSYETTIEALETTRQAVRGKKTPRKQPDQAD</sequence>
<evidence type="ECO:0000256" key="3">
    <source>
        <dbReference type="ARBA" id="ARBA00023163"/>
    </source>
</evidence>
<dbReference type="CDD" id="cd05013">
    <property type="entry name" value="SIS_RpiR"/>
    <property type="match status" value="1"/>
</dbReference>
<reference evidence="7 9" key="2">
    <citation type="submission" date="2020-08" db="EMBL/GenBank/DDBJ databases">
        <title>Sequencing the genomes of 1000 actinobacteria strains.</title>
        <authorList>
            <person name="Klenk H.-P."/>
        </authorList>
    </citation>
    <scope>NUCLEOTIDE SEQUENCE [LARGE SCALE GENOMIC DNA]</scope>
    <source>
        <strain evidence="7 9">DSM 21065</strain>
    </source>
</reference>
<dbReference type="SUPFAM" id="SSF53697">
    <property type="entry name" value="SIS domain"/>
    <property type="match status" value="1"/>
</dbReference>
<dbReference type="InterPro" id="IPR001347">
    <property type="entry name" value="SIS_dom"/>
</dbReference>